<evidence type="ECO:0008006" key="3">
    <source>
        <dbReference type="Google" id="ProtNLM"/>
    </source>
</evidence>
<evidence type="ECO:0000313" key="1">
    <source>
        <dbReference type="EMBL" id="MBD2529074.1"/>
    </source>
</evidence>
<evidence type="ECO:0000313" key="2">
    <source>
        <dbReference type="Proteomes" id="UP000623440"/>
    </source>
</evidence>
<protein>
    <recommendedName>
        <fullName evidence="3">Transposase</fullName>
    </recommendedName>
</protein>
<organism evidence="1 2">
    <name type="scientific">Nostoc flagelliforme FACHB-838</name>
    <dbReference type="NCBI Taxonomy" id="2692904"/>
    <lineage>
        <taxon>Bacteria</taxon>
        <taxon>Bacillati</taxon>
        <taxon>Cyanobacteriota</taxon>
        <taxon>Cyanophyceae</taxon>
        <taxon>Nostocales</taxon>
        <taxon>Nostocaceae</taxon>
        <taxon>Nostoc</taxon>
    </lineage>
</organism>
<dbReference type="EMBL" id="JACJSI010000007">
    <property type="protein sequence ID" value="MBD2529074.1"/>
    <property type="molecule type" value="Genomic_DNA"/>
</dbReference>
<comment type="caution">
    <text evidence="1">The sequence shown here is derived from an EMBL/GenBank/DDBJ whole genome shotgun (WGS) entry which is preliminary data.</text>
</comment>
<accession>A0ABR8DHS6</accession>
<name>A0ABR8DHS6_9NOSO</name>
<keyword evidence="2" id="KW-1185">Reference proteome</keyword>
<reference evidence="1 2" key="1">
    <citation type="journal article" date="2020" name="ISME J.">
        <title>Comparative genomics reveals insights into cyanobacterial evolution and habitat adaptation.</title>
        <authorList>
            <person name="Chen M.Y."/>
            <person name="Teng W.K."/>
            <person name="Zhao L."/>
            <person name="Hu C.X."/>
            <person name="Zhou Y.K."/>
            <person name="Han B.P."/>
            <person name="Song L.R."/>
            <person name="Shu W.S."/>
        </authorList>
    </citation>
    <scope>NUCLEOTIDE SEQUENCE [LARGE SCALE GENOMIC DNA]</scope>
    <source>
        <strain evidence="1 2">FACHB-838</strain>
    </source>
</reference>
<sequence>MGVQVKKGATNQLYLRFFSDDYTELPEKKFINTVELFLGMMFGIRYAQKIIITY</sequence>
<gene>
    <name evidence="1" type="ORF">H6G97_05620</name>
</gene>
<proteinExistence type="predicted"/>
<dbReference type="Proteomes" id="UP000623440">
    <property type="component" value="Unassembled WGS sequence"/>
</dbReference>